<dbReference type="EMBL" id="JAPEVA010000060">
    <property type="protein sequence ID" value="KAJ4402600.1"/>
    <property type="molecule type" value="Genomic_DNA"/>
</dbReference>
<comment type="caution">
    <text evidence="1">The sequence shown here is derived from an EMBL/GenBank/DDBJ whole genome shotgun (WGS) entry which is preliminary data.</text>
</comment>
<dbReference type="Proteomes" id="UP001140510">
    <property type="component" value="Unassembled WGS sequence"/>
</dbReference>
<protein>
    <submittedName>
        <fullName evidence="1">Uncharacterized protein</fullName>
    </submittedName>
</protein>
<dbReference type="OrthoDB" id="3792972at2759"/>
<keyword evidence="2" id="KW-1185">Reference proteome</keyword>
<name>A0A9W8ZDI6_9PLEO</name>
<dbReference type="AlphaFoldDB" id="A0A9W8ZDI6"/>
<organism evidence="1 2">
    <name type="scientific">Didymella pomorum</name>
    <dbReference type="NCBI Taxonomy" id="749634"/>
    <lineage>
        <taxon>Eukaryota</taxon>
        <taxon>Fungi</taxon>
        <taxon>Dikarya</taxon>
        <taxon>Ascomycota</taxon>
        <taxon>Pezizomycotina</taxon>
        <taxon>Dothideomycetes</taxon>
        <taxon>Pleosporomycetidae</taxon>
        <taxon>Pleosporales</taxon>
        <taxon>Pleosporineae</taxon>
        <taxon>Didymellaceae</taxon>
        <taxon>Didymella</taxon>
    </lineage>
</organism>
<gene>
    <name evidence="1" type="ORF">N0V91_007138</name>
</gene>
<proteinExistence type="predicted"/>
<sequence length="162" mass="18755">MNTKMNTSTTSLVSAVSSSASFKPYVCVQSSPHIHAPQYKDRIHCPTTPLLLKPFRKLCHSKTPQPQPSIQDRELAVQKQKAALEQREEKVRLREEMVVRRERSLKARFFELAQQKVKDACEAAARKEEPGTQRSDCRSWKQVWMRKSRGKGWAKWEEGRFG</sequence>
<evidence type="ECO:0000313" key="2">
    <source>
        <dbReference type="Proteomes" id="UP001140510"/>
    </source>
</evidence>
<reference evidence="1" key="1">
    <citation type="submission" date="2022-10" db="EMBL/GenBank/DDBJ databases">
        <title>Tapping the CABI collections for fungal endophytes: first genome assemblies for Collariella, Neodidymelliopsis, Ascochyta clinopodiicola, Didymella pomorum, Didymosphaeria variabile, Neocosmospora piperis and Neocucurbitaria cava.</title>
        <authorList>
            <person name="Hill R."/>
        </authorList>
    </citation>
    <scope>NUCLEOTIDE SEQUENCE</scope>
    <source>
        <strain evidence="1">IMI 355091</strain>
    </source>
</reference>
<accession>A0A9W8ZDI6</accession>
<evidence type="ECO:0000313" key="1">
    <source>
        <dbReference type="EMBL" id="KAJ4402600.1"/>
    </source>
</evidence>